<keyword evidence="1" id="KW-0472">Membrane</keyword>
<evidence type="ECO:0000313" key="2">
    <source>
        <dbReference type="EMBL" id="RCS70897.1"/>
    </source>
</evidence>
<dbReference type="Proteomes" id="UP000252479">
    <property type="component" value="Unassembled WGS sequence"/>
</dbReference>
<keyword evidence="1" id="KW-0812">Transmembrane</keyword>
<feature type="transmembrane region" description="Helical" evidence="1">
    <location>
        <begin position="112"/>
        <end position="130"/>
    </location>
</feature>
<organism evidence="2 3">
    <name type="scientific">Vibrio casei</name>
    <dbReference type="NCBI Taxonomy" id="673372"/>
    <lineage>
        <taxon>Bacteria</taxon>
        <taxon>Pseudomonadati</taxon>
        <taxon>Pseudomonadota</taxon>
        <taxon>Gammaproteobacteria</taxon>
        <taxon>Vibrionales</taxon>
        <taxon>Vibrionaceae</taxon>
        <taxon>Vibrio</taxon>
    </lineage>
</organism>
<dbReference type="GeneID" id="303190434"/>
<feature type="transmembrane region" description="Helical" evidence="1">
    <location>
        <begin position="20"/>
        <end position="37"/>
    </location>
</feature>
<evidence type="ECO:0008006" key="4">
    <source>
        <dbReference type="Google" id="ProtNLM"/>
    </source>
</evidence>
<evidence type="ECO:0000313" key="3">
    <source>
        <dbReference type="Proteomes" id="UP000252479"/>
    </source>
</evidence>
<dbReference type="EMBL" id="QPGL01000002">
    <property type="protein sequence ID" value="RCS70897.1"/>
    <property type="molecule type" value="Genomic_DNA"/>
</dbReference>
<comment type="caution">
    <text evidence="2">The sequence shown here is derived from an EMBL/GenBank/DDBJ whole genome shotgun (WGS) entry which is preliminary data.</text>
</comment>
<dbReference type="Pfam" id="PF10063">
    <property type="entry name" value="DUF2301"/>
    <property type="match status" value="1"/>
</dbReference>
<accession>A0A368LJL4</accession>
<feature type="transmembrane region" description="Helical" evidence="1">
    <location>
        <begin position="44"/>
        <end position="61"/>
    </location>
</feature>
<protein>
    <recommendedName>
        <fullName evidence="4">Arabinose efflux permease</fullName>
    </recommendedName>
</protein>
<proteinExistence type="predicted"/>
<dbReference type="RefSeq" id="WP_027694964.1">
    <property type="nucleotide sequence ID" value="NZ_FUKS01000052.1"/>
</dbReference>
<dbReference type="AlphaFoldDB" id="A0A368LJL4"/>
<feature type="transmembrane region" description="Helical" evidence="1">
    <location>
        <begin position="136"/>
        <end position="153"/>
    </location>
</feature>
<reference evidence="2 3" key="1">
    <citation type="journal article" date="2017" name="Elife">
        <title>Extensive horizontal gene transfer in cheese-associated bacteria.</title>
        <authorList>
            <person name="Bonham K.S."/>
            <person name="Wolfe B.E."/>
            <person name="Dutton R.J."/>
        </authorList>
    </citation>
    <scope>NUCLEOTIDE SEQUENCE [LARGE SCALE GENOMIC DNA]</scope>
    <source>
        <strain evidence="2 3">JB196</strain>
    </source>
</reference>
<feature type="transmembrane region" description="Helical" evidence="1">
    <location>
        <begin position="73"/>
        <end position="100"/>
    </location>
</feature>
<evidence type="ECO:0000256" key="1">
    <source>
        <dbReference type="SAM" id="Phobius"/>
    </source>
</evidence>
<keyword evidence="1" id="KW-1133">Transmembrane helix</keyword>
<gene>
    <name evidence="2" type="ORF">CIK83_16040</name>
</gene>
<dbReference type="InterPro" id="IPR019275">
    <property type="entry name" value="DUF2301"/>
</dbReference>
<sequence>MADIHFEEKLDRIDYATVAVYRSCFLLSAIAIALLGFGLEQYGVPLLIVSALIASACVHLYDKTIRWFIQSSALFAVCLLIANLFTPIAVGASLAVWCGLSIKEYYCFRIRLIRITPLILILFWVCFALPIWLPVFYLAAGLSAVLLFTIGIAKFRQPFHYDIGDKSKFQI</sequence>
<name>A0A368LJL4_9VIBR</name>
<keyword evidence="3" id="KW-1185">Reference proteome</keyword>